<evidence type="ECO:0000256" key="1">
    <source>
        <dbReference type="ARBA" id="ARBA00007626"/>
    </source>
</evidence>
<evidence type="ECO:0000313" key="5">
    <source>
        <dbReference type="Proteomes" id="UP001415857"/>
    </source>
</evidence>
<name>A0AAP0S6Q8_LIQFO</name>
<evidence type="ECO:0000256" key="3">
    <source>
        <dbReference type="PROSITE-ProRule" id="PRU00708"/>
    </source>
</evidence>
<organism evidence="4 5">
    <name type="scientific">Liquidambar formosana</name>
    <name type="common">Formosan gum</name>
    <dbReference type="NCBI Taxonomy" id="63359"/>
    <lineage>
        <taxon>Eukaryota</taxon>
        <taxon>Viridiplantae</taxon>
        <taxon>Streptophyta</taxon>
        <taxon>Embryophyta</taxon>
        <taxon>Tracheophyta</taxon>
        <taxon>Spermatophyta</taxon>
        <taxon>Magnoliopsida</taxon>
        <taxon>eudicotyledons</taxon>
        <taxon>Gunneridae</taxon>
        <taxon>Pentapetalae</taxon>
        <taxon>Saxifragales</taxon>
        <taxon>Altingiaceae</taxon>
        <taxon>Liquidambar</taxon>
    </lineage>
</organism>
<evidence type="ECO:0000313" key="4">
    <source>
        <dbReference type="EMBL" id="KAK9290503.1"/>
    </source>
</evidence>
<accession>A0AAP0S6Q8</accession>
<sequence>MVKKGCSPNAYTFNPIFNCIAKSLDVNGAHRMFAKMKELNCRPNTVTYNTLMRMFAGSKSTDMVLKLKKEMDDMEVEPNVNTYRVLISMYCGMGHWNNAYKFFREMIEEKCLKPSLQVYEMVLQQLRNAGQLKKHEELVEKMVDRGFVTRPL</sequence>
<dbReference type="AlphaFoldDB" id="A0AAP0S6Q8"/>
<gene>
    <name evidence="4" type="ORF">L1049_008673</name>
</gene>
<feature type="repeat" description="PPR" evidence="3">
    <location>
        <begin position="44"/>
        <end position="78"/>
    </location>
</feature>
<evidence type="ECO:0000256" key="2">
    <source>
        <dbReference type="ARBA" id="ARBA00022737"/>
    </source>
</evidence>
<dbReference type="PANTHER" id="PTHR47447">
    <property type="entry name" value="OS03G0856100 PROTEIN"/>
    <property type="match status" value="1"/>
</dbReference>
<comment type="similarity">
    <text evidence="1">Belongs to the PPR family. P subfamily.</text>
</comment>
<dbReference type="NCBIfam" id="TIGR00756">
    <property type="entry name" value="PPR"/>
    <property type="match status" value="3"/>
</dbReference>
<dbReference type="Proteomes" id="UP001415857">
    <property type="component" value="Unassembled WGS sequence"/>
</dbReference>
<proteinExistence type="inferred from homology"/>
<keyword evidence="2" id="KW-0677">Repeat</keyword>
<dbReference type="Pfam" id="PF13041">
    <property type="entry name" value="PPR_2"/>
    <property type="match status" value="1"/>
</dbReference>
<feature type="repeat" description="PPR" evidence="3">
    <location>
        <begin position="79"/>
        <end position="113"/>
    </location>
</feature>
<keyword evidence="5" id="KW-1185">Reference proteome</keyword>
<comment type="caution">
    <text evidence="4">The sequence shown here is derived from an EMBL/GenBank/DDBJ whole genome shotgun (WGS) entry which is preliminary data.</text>
</comment>
<dbReference type="InterPro" id="IPR002885">
    <property type="entry name" value="PPR_rpt"/>
</dbReference>
<dbReference type="PROSITE" id="PS51375">
    <property type="entry name" value="PPR"/>
    <property type="match status" value="3"/>
</dbReference>
<dbReference type="EMBL" id="JBBPBK010000002">
    <property type="protein sequence ID" value="KAK9290503.1"/>
    <property type="molecule type" value="Genomic_DNA"/>
</dbReference>
<protein>
    <recommendedName>
        <fullName evidence="6">Pentatricopeptide repeat-containing protein</fullName>
    </recommendedName>
</protein>
<feature type="repeat" description="PPR" evidence="3">
    <location>
        <begin position="9"/>
        <end position="43"/>
    </location>
</feature>
<reference evidence="4 5" key="1">
    <citation type="journal article" date="2024" name="Plant J.">
        <title>Genome sequences and population genomics reveal climatic adaptation and genomic divergence between two closely related sweetgum species.</title>
        <authorList>
            <person name="Xu W.Q."/>
            <person name="Ren C.Q."/>
            <person name="Zhang X.Y."/>
            <person name="Comes H.P."/>
            <person name="Liu X.H."/>
            <person name="Li Y.G."/>
            <person name="Kettle C.J."/>
            <person name="Jalonen R."/>
            <person name="Gaisberger H."/>
            <person name="Ma Y.Z."/>
            <person name="Qiu Y.X."/>
        </authorList>
    </citation>
    <scope>NUCLEOTIDE SEQUENCE [LARGE SCALE GENOMIC DNA]</scope>
    <source>
        <strain evidence="4">Hangzhou</strain>
    </source>
</reference>
<evidence type="ECO:0008006" key="6">
    <source>
        <dbReference type="Google" id="ProtNLM"/>
    </source>
</evidence>
<dbReference type="InterPro" id="IPR011990">
    <property type="entry name" value="TPR-like_helical_dom_sf"/>
</dbReference>
<dbReference type="Gene3D" id="1.25.40.10">
    <property type="entry name" value="Tetratricopeptide repeat domain"/>
    <property type="match status" value="1"/>
</dbReference>
<dbReference type="Pfam" id="PF01535">
    <property type="entry name" value="PPR"/>
    <property type="match status" value="1"/>
</dbReference>
<dbReference type="PANTHER" id="PTHR47447:SF28">
    <property type="entry name" value="PENTACOTRIPEPTIDE-REPEAT REGION OF PRORP DOMAIN-CONTAINING PROTEIN"/>
    <property type="match status" value="1"/>
</dbReference>